<organism evidence="3 4">
    <name type="scientific">Ustilago bromivora</name>
    <dbReference type="NCBI Taxonomy" id="307758"/>
    <lineage>
        <taxon>Eukaryota</taxon>
        <taxon>Fungi</taxon>
        <taxon>Dikarya</taxon>
        <taxon>Basidiomycota</taxon>
        <taxon>Ustilaginomycotina</taxon>
        <taxon>Ustilaginomycetes</taxon>
        <taxon>Ustilaginales</taxon>
        <taxon>Ustilaginaceae</taxon>
        <taxon>Ustilago</taxon>
    </lineage>
</organism>
<feature type="compositionally biased region" description="Basic and acidic residues" evidence="2">
    <location>
        <begin position="49"/>
        <end position="65"/>
    </location>
</feature>
<proteinExistence type="predicted"/>
<reference evidence="4" key="1">
    <citation type="submission" date="2016-04" db="EMBL/GenBank/DDBJ databases">
        <authorList>
            <person name="Guldener U."/>
            <person name="Guldener U."/>
        </authorList>
    </citation>
    <scope>NUCLEOTIDE SEQUENCE [LARGE SCALE GENOMIC DNA]</scope>
    <source>
        <strain evidence="4">UB2112</strain>
    </source>
</reference>
<keyword evidence="1" id="KW-0175">Coiled coil</keyword>
<feature type="compositionally biased region" description="Low complexity" evidence="2">
    <location>
        <begin position="33"/>
        <end position="43"/>
    </location>
</feature>
<feature type="coiled-coil region" evidence="1">
    <location>
        <begin position="130"/>
        <end position="185"/>
    </location>
</feature>
<feature type="region of interest" description="Disordered" evidence="2">
    <location>
        <begin position="1"/>
        <end position="95"/>
    </location>
</feature>
<dbReference type="AlphaFoldDB" id="A0A1K0G747"/>
<dbReference type="Proteomes" id="UP000179920">
    <property type="component" value="Chromosome X"/>
</dbReference>
<feature type="compositionally biased region" description="Polar residues" evidence="2">
    <location>
        <begin position="66"/>
        <end position="83"/>
    </location>
</feature>
<protein>
    <submittedName>
        <fullName evidence="3">Uncharacterized protein</fullName>
    </submittedName>
</protein>
<dbReference type="OrthoDB" id="2556589at2759"/>
<accession>A0A1K0G747</accession>
<sequence length="278" mass="30698">MIEHPLQATASDLDSISREKENPEENQPEMHASKSPASSDSGSITERAAMIRDELLGEDSVERHTVQASEGSSTNSIVGGDQSSQKEMRGDDDEELEQRLSISCIAHSLRHIAIAFDEKSRELESLRNIQQTHDEECALLRSQLEAEEDERQTLLTQLNNVNSTNTALEREAEALKREIAHKDELLCFSDRISSRLFDMIHVIRAQVEAAESLSPAIRSLSVTPATSSWSDISPTSASVSSFDSSVMTPPLYQAPGSLDQLFKEFLAKDSPLSDDDLV</sequence>
<evidence type="ECO:0000256" key="2">
    <source>
        <dbReference type="SAM" id="MobiDB-lite"/>
    </source>
</evidence>
<name>A0A1K0G747_9BASI</name>
<dbReference type="EMBL" id="LT558126">
    <property type="protein sequence ID" value="SAM83450.1"/>
    <property type="molecule type" value="Genomic_DNA"/>
</dbReference>
<evidence type="ECO:0000313" key="3">
    <source>
        <dbReference type="EMBL" id="SAM83450.1"/>
    </source>
</evidence>
<evidence type="ECO:0000313" key="4">
    <source>
        <dbReference type="Proteomes" id="UP000179920"/>
    </source>
</evidence>
<gene>
    <name evidence="3" type="ORF">UBRO_05471</name>
</gene>
<evidence type="ECO:0000256" key="1">
    <source>
        <dbReference type="SAM" id="Coils"/>
    </source>
</evidence>